<dbReference type="Gene3D" id="1.10.1220.10">
    <property type="entry name" value="Met repressor-like"/>
    <property type="match status" value="1"/>
</dbReference>
<gene>
    <name evidence="3" type="ORF">NCTC10736_04016</name>
</gene>
<dbReference type="PANTHER" id="PTHR35401">
    <property type="entry name" value="COPG FAMILY HELIX-TURN-HELIX PROTEIN-RELATED-RELATED"/>
    <property type="match status" value="1"/>
</dbReference>
<dbReference type="GeneID" id="11780004"/>
<comment type="similarity">
    <text evidence="2">Belongs to the TacA antitoxin family.</text>
</comment>
<dbReference type="AlphaFoldDB" id="A0A380BY85"/>
<dbReference type="InterPro" id="IPR014795">
    <property type="entry name" value="TacA_1-like"/>
</dbReference>
<dbReference type="InterPro" id="IPR013321">
    <property type="entry name" value="Arc_rbn_hlx_hlx"/>
</dbReference>
<dbReference type="Pfam" id="PF08681">
    <property type="entry name" value="TacA1"/>
    <property type="match status" value="1"/>
</dbReference>
<sequence>MKSMTNERITTRVSIESKELLEKAAALAGYASINSFIANTMISEAKRLITQEHFLVLSKNDALAFVNALDAPVKSNSRFLNAARKHKETVNNENYPI</sequence>
<evidence type="ECO:0000256" key="2">
    <source>
        <dbReference type="ARBA" id="ARBA00049988"/>
    </source>
</evidence>
<dbReference type="PANTHER" id="PTHR35401:SF2">
    <property type="entry name" value="ABC-TYPE TRANSPORT SYSTEM"/>
    <property type="match status" value="1"/>
</dbReference>
<dbReference type="EMBL" id="UGYV01000004">
    <property type="protein sequence ID" value="SUJ09282.1"/>
    <property type="molecule type" value="Genomic_DNA"/>
</dbReference>
<accession>A0A380BY85</accession>
<proteinExistence type="inferred from homology"/>
<evidence type="ECO:0000313" key="4">
    <source>
        <dbReference type="Proteomes" id="UP000255061"/>
    </source>
</evidence>
<organism evidence="3 4">
    <name type="scientific">Shewanella morhuae</name>
    <dbReference type="NCBI Taxonomy" id="365591"/>
    <lineage>
        <taxon>Bacteria</taxon>
        <taxon>Pseudomonadati</taxon>
        <taxon>Pseudomonadota</taxon>
        <taxon>Gammaproteobacteria</taxon>
        <taxon>Alteromonadales</taxon>
        <taxon>Shewanellaceae</taxon>
        <taxon>Shewanella</taxon>
    </lineage>
</organism>
<dbReference type="Proteomes" id="UP000255061">
    <property type="component" value="Unassembled WGS sequence"/>
</dbReference>
<dbReference type="InterPro" id="IPR010985">
    <property type="entry name" value="Ribbon_hlx_hlx"/>
</dbReference>
<evidence type="ECO:0000313" key="3">
    <source>
        <dbReference type="EMBL" id="SUJ09282.1"/>
    </source>
</evidence>
<dbReference type="GO" id="GO:0006355">
    <property type="term" value="P:regulation of DNA-templated transcription"/>
    <property type="evidence" value="ECO:0007669"/>
    <property type="project" value="InterPro"/>
</dbReference>
<evidence type="ECO:0000256" key="1">
    <source>
        <dbReference type="ARBA" id="ARBA00022649"/>
    </source>
</evidence>
<protein>
    <submittedName>
        <fullName evidence="3">Uncharacterized protein conserved in bacteria</fullName>
    </submittedName>
</protein>
<dbReference type="RefSeq" id="WP_011979513.1">
    <property type="nucleotide sequence ID" value="NZ_UGYV01000004.1"/>
</dbReference>
<dbReference type="Gene3D" id="1.20.890.30">
    <property type="entry name" value="VCA0319-like"/>
    <property type="match status" value="1"/>
</dbReference>
<dbReference type="SUPFAM" id="SSF47598">
    <property type="entry name" value="Ribbon-helix-helix"/>
    <property type="match status" value="1"/>
</dbReference>
<name>A0A380BY85_9GAMM</name>
<reference evidence="3 4" key="1">
    <citation type="submission" date="2018-06" db="EMBL/GenBank/DDBJ databases">
        <authorList>
            <consortium name="Pathogen Informatics"/>
            <person name="Doyle S."/>
        </authorList>
    </citation>
    <scope>NUCLEOTIDE SEQUENCE [LARGE SCALE GENOMIC DNA]</scope>
    <source>
        <strain evidence="3 4">NCTC10736</strain>
    </source>
</reference>
<keyword evidence="1" id="KW-1277">Toxin-antitoxin system</keyword>